<dbReference type="RefSeq" id="WP_311701191.1">
    <property type="nucleotide sequence ID" value="NZ_JAVREY010000129.1"/>
</dbReference>
<keyword evidence="6" id="KW-1185">Reference proteome</keyword>
<dbReference type="PROSITE" id="PS00041">
    <property type="entry name" value="HTH_ARAC_FAMILY_1"/>
    <property type="match status" value="1"/>
</dbReference>
<comment type="caution">
    <text evidence="5">The sequence shown here is derived from an EMBL/GenBank/DDBJ whole genome shotgun (WGS) entry which is preliminary data.</text>
</comment>
<dbReference type="SUPFAM" id="SSF46689">
    <property type="entry name" value="Homeodomain-like"/>
    <property type="match status" value="2"/>
</dbReference>
<accession>A0ABU2U958</accession>
<name>A0ABU2U958_9ACTN</name>
<evidence type="ECO:0000313" key="5">
    <source>
        <dbReference type="EMBL" id="MDT0469773.1"/>
    </source>
</evidence>
<keyword evidence="3" id="KW-0804">Transcription</keyword>
<evidence type="ECO:0000259" key="4">
    <source>
        <dbReference type="PROSITE" id="PS01124"/>
    </source>
</evidence>
<dbReference type="Proteomes" id="UP001183809">
    <property type="component" value="Unassembled WGS sequence"/>
</dbReference>
<dbReference type="InterPro" id="IPR009594">
    <property type="entry name" value="Tscrpt_reg_HTH_AraC_N"/>
</dbReference>
<dbReference type="PANTHER" id="PTHR43436:SF1">
    <property type="entry name" value="TRANSCRIPTIONAL REGULATORY PROTEIN"/>
    <property type="match status" value="1"/>
</dbReference>
<proteinExistence type="predicted"/>
<evidence type="ECO:0000313" key="6">
    <source>
        <dbReference type="Proteomes" id="UP001183809"/>
    </source>
</evidence>
<reference evidence="6" key="1">
    <citation type="submission" date="2023-07" db="EMBL/GenBank/DDBJ databases">
        <title>30 novel species of actinomycetes from the DSMZ collection.</title>
        <authorList>
            <person name="Nouioui I."/>
        </authorList>
    </citation>
    <scope>NUCLEOTIDE SEQUENCE [LARGE SCALE GENOMIC DNA]</scope>
    <source>
        <strain evidence="6">DSM 41699</strain>
    </source>
</reference>
<dbReference type="InterPro" id="IPR009057">
    <property type="entry name" value="Homeodomain-like_sf"/>
</dbReference>
<dbReference type="Pfam" id="PF12833">
    <property type="entry name" value="HTH_18"/>
    <property type="match status" value="1"/>
</dbReference>
<dbReference type="InterPro" id="IPR018060">
    <property type="entry name" value="HTH_AraC"/>
</dbReference>
<evidence type="ECO:0000256" key="3">
    <source>
        <dbReference type="ARBA" id="ARBA00023163"/>
    </source>
</evidence>
<dbReference type="SMART" id="SM00342">
    <property type="entry name" value="HTH_ARAC"/>
    <property type="match status" value="1"/>
</dbReference>
<keyword evidence="1" id="KW-0805">Transcription regulation</keyword>
<feature type="domain" description="HTH araC/xylS-type" evidence="4">
    <location>
        <begin position="189"/>
        <end position="287"/>
    </location>
</feature>
<evidence type="ECO:0000256" key="2">
    <source>
        <dbReference type="ARBA" id="ARBA00023125"/>
    </source>
</evidence>
<gene>
    <name evidence="5" type="ORF">RM764_43760</name>
</gene>
<protein>
    <submittedName>
        <fullName evidence="5">AraC family transcriptional regulator</fullName>
    </submittedName>
</protein>
<sequence length="311" mass="33877">MDSLNELRDRIARLADGTQGPLSVEGMTVLSADRPALELGTVIEPLFALVAQGTKRSVLGDRVFDYGAGQYLVVTVDLPLVSQITQASPDEPLLALGLPLKPQTIAELLLEAGPLPKQSEAGVAIATSDADSDLLDAAVRLFRLQEKPDDFRVLAPAVVREIHWRLLTGPQGALVRRIGLADSRLTPVSRAVRWLQTHYDQAIRIDDLAGHVGLSVPSLNRHFRAVTALSPLQYQKQIRLQKARLHLMTAPHDVAAAGYAVGYDSPSQFSREYRRMFGAPPSHDAEHLQTTATIKAFEKNSLNSPVHSLAT</sequence>
<dbReference type="Pfam" id="PF06719">
    <property type="entry name" value="AraC_N"/>
    <property type="match status" value="1"/>
</dbReference>
<keyword evidence="2" id="KW-0238">DNA-binding</keyword>
<dbReference type="PANTHER" id="PTHR43436">
    <property type="entry name" value="ARAC-FAMILY TRANSCRIPTIONAL REGULATOR"/>
    <property type="match status" value="1"/>
</dbReference>
<organism evidence="5 6">
    <name type="scientific">Streptomyces gibsoniae</name>
    <dbReference type="NCBI Taxonomy" id="3075529"/>
    <lineage>
        <taxon>Bacteria</taxon>
        <taxon>Bacillati</taxon>
        <taxon>Actinomycetota</taxon>
        <taxon>Actinomycetes</taxon>
        <taxon>Kitasatosporales</taxon>
        <taxon>Streptomycetaceae</taxon>
        <taxon>Streptomyces</taxon>
    </lineage>
</organism>
<dbReference type="EMBL" id="JAVREY010000129">
    <property type="protein sequence ID" value="MDT0469773.1"/>
    <property type="molecule type" value="Genomic_DNA"/>
</dbReference>
<dbReference type="InterPro" id="IPR018062">
    <property type="entry name" value="HTH_AraC-typ_CS"/>
</dbReference>
<dbReference type="Gene3D" id="1.10.10.60">
    <property type="entry name" value="Homeodomain-like"/>
    <property type="match status" value="1"/>
</dbReference>
<evidence type="ECO:0000256" key="1">
    <source>
        <dbReference type="ARBA" id="ARBA00023015"/>
    </source>
</evidence>
<dbReference type="PROSITE" id="PS01124">
    <property type="entry name" value="HTH_ARAC_FAMILY_2"/>
    <property type="match status" value="1"/>
</dbReference>